<dbReference type="FunCoup" id="A0A165ABX1">
    <property type="interactions" value="198"/>
</dbReference>
<dbReference type="EMBL" id="KV407463">
    <property type="protein sequence ID" value="KZF20230.1"/>
    <property type="molecule type" value="Genomic_DNA"/>
</dbReference>
<name>A0A165ABX1_XYLHT</name>
<dbReference type="InterPro" id="IPR007817">
    <property type="entry name" value="Isocyanide_synthase_DIT1"/>
</dbReference>
<sequence length="534" mass="60469">MDFLSSSCSPVSVYHEIHAIYIRDAGGQSLKVLRGRQEPVERVLAFIFRNHPWSSSSVSLATKRPKLDPCSRDFSSDDQWVKDCIAQSCNTNGEALTAVSGFTLRLQEVPRFSDGIIFGLLSVFPQESGISPRFRQWFTSLVVNGARIPIHDLRFQENIDTNARYLSSIICGIFDQSLRNISRDDQWECGGRALFEDLAYRFISRGATVEFCLPAFPCKSSNTDKVTGYLPDKGEEIALKNLISFLRSVRKIYEPGAKLWVISDGHVFSDCIGVDDIIVDKYNEVLKSLCANILENEDALFKDCIQFCSLKELLFRDELRDSQFDRSVLSDITVSHFLGTTLSPDSELCRKILLAGCQVDSNELRAAIEDQDPARLALYRGFSKFMLEDLSLHSASETLSKSQRKKMSSKIAFEMIKRNHAYSNLVELLFPQHIRLSIHAHDNRGPKFGIRLLGKNAAKLERFDGKFLSSTSDDLLHIPTPWHNCVFQIEGGSTYYIAKSRVIREIMRTGQYKGVWTESQNGQGYFYLAPCEHL</sequence>
<dbReference type="STRING" id="1328760.A0A165ABX1"/>
<dbReference type="OrthoDB" id="429813at2759"/>
<dbReference type="OMA" id="VAFEMIK"/>
<protein>
    <recommendedName>
        <fullName evidence="3">Pyoverdine/dityrosine biosynthesis protein</fullName>
    </recommendedName>
</protein>
<proteinExistence type="predicted"/>
<dbReference type="InParanoid" id="A0A165ABX1"/>
<evidence type="ECO:0000313" key="2">
    <source>
        <dbReference type="Proteomes" id="UP000076632"/>
    </source>
</evidence>
<dbReference type="Proteomes" id="UP000076632">
    <property type="component" value="Unassembled WGS sequence"/>
</dbReference>
<dbReference type="RefSeq" id="XP_018185785.1">
    <property type="nucleotide sequence ID" value="XM_018333194.1"/>
</dbReference>
<evidence type="ECO:0000313" key="1">
    <source>
        <dbReference type="EMBL" id="KZF20230.1"/>
    </source>
</evidence>
<gene>
    <name evidence="1" type="ORF">L228DRAFT_249912</name>
</gene>
<dbReference type="Pfam" id="PF05141">
    <property type="entry name" value="DIT1_PvcA"/>
    <property type="match status" value="1"/>
</dbReference>
<reference evidence="1 2" key="1">
    <citation type="journal article" date="2016" name="Fungal Biol.">
        <title>The genome of Xylona heveae provides a window into fungal endophytism.</title>
        <authorList>
            <person name="Gazis R."/>
            <person name="Kuo A."/>
            <person name="Riley R."/>
            <person name="LaButti K."/>
            <person name="Lipzen A."/>
            <person name="Lin J."/>
            <person name="Amirebrahimi M."/>
            <person name="Hesse C.N."/>
            <person name="Spatafora J.W."/>
            <person name="Henrissat B."/>
            <person name="Hainaut M."/>
            <person name="Grigoriev I.V."/>
            <person name="Hibbett D.S."/>
        </authorList>
    </citation>
    <scope>NUCLEOTIDE SEQUENCE [LARGE SCALE GENOMIC DNA]</scope>
    <source>
        <strain evidence="1 2">TC161</strain>
    </source>
</reference>
<keyword evidence="2" id="KW-1185">Reference proteome</keyword>
<accession>A0A165ABX1</accession>
<organism evidence="1 2">
    <name type="scientific">Xylona heveae (strain CBS 132557 / TC161)</name>
    <dbReference type="NCBI Taxonomy" id="1328760"/>
    <lineage>
        <taxon>Eukaryota</taxon>
        <taxon>Fungi</taxon>
        <taxon>Dikarya</taxon>
        <taxon>Ascomycota</taxon>
        <taxon>Pezizomycotina</taxon>
        <taxon>Xylonomycetes</taxon>
        <taxon>Xylonales</taxon>
        <taxon>Xylonaceae</taxon>
        <taxon>Xylona</taxon>
    </lineage>
</organism>
<dbReference type="GeneID" id="28898331"/>
<dbReference type="AlphaFoldDB" id="A0A165ABX1"/>
<evidence type="ECO:0008006" key="3">
    <source>
        <dbReference type="Google" id="ProtNLM"/>
    </source>
</evidence>
<dbReference type="PANTHER" id="PTHR37285">
    <property type="entry name" value="SPORE WALL MATURATION PROTEIN DIT1"/>
    <property type="match status" value="1"/>
</dbReference>
<dbReference type="PANTHER" id="PTHR37285:SF5">
    <property type="entry name" value="SPORE WALL MATURATION PROTEIN DIT1"/>
    <property type="match status" value="1"/>
</dbReference>